<dbReference type="PANTHER" id="PTHR46060">
    <property type="entry name" value="MARINER MOS1 TRANSPOSASE-LIKE PROTEIN"/>
    <property type="match status" value="1"/>
</dbReference>
<dbReference type="Gene3D" id="1.10.10.1450">
    <property type="match status" value="1"/>
</dbReference>
<reference evidence="2 3" key="1">
    <citation type="submission" date="2019-08" db="EMBL/GenBank/DDBJ databases">
        <authorList>
            <person name="Alioto T."/>
            <person name="Alioto T."/>
            <person name="Gomez Garrido J."/>
        </authorList>
    </citation>
    <scope>NUCLEOTIDE SEQUENCE [LARGE SCALE GENOMIC DNA]</scope>
</reference>
<dbReference type="InterPro" id="IPR041426">
    <property type="entry name" value="Mos1_HTH"/>
</dbReference>
<dbReference type="Proteomes" id="UP000325440">
    <property type="component" value="Unassembled WGS sequence"/>
</dbReference>
<sequence>MSDNNFEQRCAIRFCFKLGHSATETFQKLQQVYGESVLSRAQVFRWFKAFSEGREAIEDEPRSGRPSTAKTDENVIRVRDLVRSDRRLTVRMIGEQLGLTHTTVLIYICR</sequence>
<accession>A0A5E4MMM2</accession>
<keyword evidence="3" id="KW-1185">Reference proteome</keyword>
<evidence type="ECO:0000313" key="2">
    <source>
        <dbReference type="EMBL" id="VVC32853.1"/>
    </source>
</evidence>
<evidence type="ECO:0000313" key="3">
    <source>
        <dbReference type="Proteomes" id="UP000325440"/>
    </source>
</evidence>
<organism evidence="2 3">
    <name type="scientific">Cinara cedri</name>
    <dbReference type="NCBI Taxonomy" id="506608"/>
    <lineage>
        <taxon>Eukaryota</taxon>
        <taxon>Metazoa</taxon>
        <taxon>Ecdysozoa</taxon>
        <taxon>Arthropoda</taxon>
        <taxon>Hexapoda</taxon>
        <taxon>Insecta</taxon>
        <taxon>Pterygota</taxon>
        <taxon>Neoptera</taxon>
        <taxon>Paraneoptera</taxon>
        <taxon>Hemiptera</taxon>
        <taxon>Sternorrhyncha</taxon>
        <taxon>Aphidomorpha</taxon>
        <taxon>Aphidoidea</taxon>
        <taxon>Aphididae</taxon>
        <taxon>Lachninae</taxon>
        <taxon>Cinara</taxon>
    </lineage>
</organism>
<dbReference type="OrthoDB" id="6613513at2759"/>
<dbReference type="AlphaFoldDB" id="A0A5E4MMM2"/>
<name>A0A5E4MMM2_9HEMI</name>
<dbReference type="PANTHER" id="PTHR46060:SF1">
    <property type="entry name" value="MARINER MOS1 TRANSPOSASE-LIKE PROTEIN"/>
    <property type="match status" value="1"/>
</dbReference>
<feature type="domain" description="Mos1 transposase HTH" evidence="1">
    <location>
        <begin position="10"/>
        <end position="53"/>
    </location>
</feature>
<evidence type="ECO:0000259" key="1">
    <source>
        <dbReference type="Pfam" id="PF17906"/>
    </source>
</evidence>
<protein>
    <recommendedName>
        <fullName evidence="1">Mos1 transposase HTH domain-containing protein</fullName>
    </recommendedName>
</protein>
<dbReference type="InterPro" id="IPR052709">
    <property type="entry name" value="Transposase-MT_Hybrid"/>
</dbReference>
<dbReference type="Pfam" id="PF17906">
    <property type="entry name" value="HTH_48"/>
    <property type="match status" value="1"/>
</dbReference>
<dbReference type="EMBL" id="CABPRJ010000959">
    <property type="protein sequence ID" value="VVC32853.1"/>
    <property type="molecule type" value="Genomic_DNA"/>
</dbReference>
<proteinExistence type="predicted"/>
<gene>
    <name evidence="2" type="ORF">CINCED_3A011403</name>
</gene>